<keyword evidence="1" id="KW-0863">Zinc-finger</keyword>
<dbReference type="Proteomes" id="UP000624325">
    <property type="component" value="Unassembled WGS sequence"/>
</dbReference>
<name>A0ABQ4CB52_9ACTN</name>
<organism evidence="3 4">
    <name type="scientific">Asanoa iriomotensis</name>
    <dbReference type="NCBI Taxonomy" id="234613"/>
    <lineage>
        <taxon>Bacteria</taxon>
        <taxon>Bacillati</taxon>
        <taxon>Actinomycetota</taxon>
        <taxon>Actinomycetes</taxon>
        <taxon>Micromonosporales</taxon>
        <taxon>Micromonosporaceae</taxon>
        <taxon>Asanoa</taxon>
    </lineage>
</organism>
<sequence length="448" mass="47556">MNDGDYAYSYLRESTITAESGRSSVRLATSGGPASHPYFFDGFVERADVVATALLAVARVARTRFYTPPGMLAAVLRAADPVVTSDGHLLRFEGFSACCGVHCRLDLLPDGLDRPPADTGTTNVDFNPPMRDALARVGGADPVHLAVGTDEVRVTTLDTSVVERRVPLPERWVKGFGDVQAATAAMSVRFETSAVALRRFLQALPPTPQRGVLYAVPAAGGLRLASRPSTGAVPISAVERLRVLDPLLRHAQAVHVYAKDSGGEAASAWQIDLAQARITVTVSPAASRGFSGEGGLLEDLADGDATTDADLVSARMAYDPAIDVPALARDTGLAEHRVRRALTHLAAAGRVGFDFETGSYFHRELPYRPETTNARHPRLRDAGALVAGGHVVLAPGEAVVRSGPTTYVVRSTPDGDRCTCAWFGAHGTSRGPCKHALAVRIARQKARP</sequence>
<protein>
    <recommendedName>
        <fullName evidence="2">SWIM-type domain-containing protein</fullName>
    </recommendedName>
</protein>
<comment type="caution">
    <text evidence="3">The sequence shown here is derived from an EMBL/GenBank/DDBJ whole genome shotgun (WGS) entry which is preliminary data.</text>
</comment>
<proteinExistence type="predicted"/>
<dbReference type="EMBL" id="BONC01000049">
    <property type="protein sequence ID" value="GIF59545.1"/>
    <property type="molecule type" value="Genomic_DNA"/>
</dbReference>
<keyword evidence="1" id="KW-0862">Zinc</keyword>
<evidence type="ECO:0000256" key="1">
    <source>
        <dbReference type="PROSITE-ProRule" id="PRU00325"/>
    </source>
</evidence>
<dbReference type="Pfam" id="PF04434">
    <property type="entry name" value="SWIM"/>
    <property type="match status" value="1"/>
</dbReference>
<evidence type="ECO:0000313" key="4">
    <source>
        <dbReference type="Proteomes" id="UP000624325"/>
    </source>
</evidence>
<evidence type="ECO:0000259" key="2">
    <source>
        <dbReference type="PROSITE" id="PS50966"/>
    </source>
</evidence>
<keyword evidence="1" id="KW-0479">Metal-binding</keyword>
<dbReference type="InterPro" id="IPR007527">
    <property type="entry name" value="Znf_SWIM"/>
</dbReference>
<keyword evidence="4" id="KW-1185">Reference proteome</keyword>
<reference evidence="3 4" key="1">
    <citation type="submission" date="2021-01" db="EMBL/GenBank/DDBJ databases">
        <title>Whole genome shotgun sequence of Asanoa iriomotensis NBRC 100142.</title>
        <authorList>
            <person name="Komaki H."/>
            <person name="Tamura T."/>
        </authorList>
    </citation>
    <scope>NUCLEOTIDE SEQUENCE [LARGE SCALE GENOMIC DNA]</scope>
    <source>
        <strain evidence="3 4">NBRC 100142</strain>
    </source>
</reference>
<accession>A0ABQ4CB52</accession>
<dbReference type="PROSITE" id="PS50966">
    <property type="entry name" value="ZF_SWIM"/>
    <property type="match status" value="1"/>
</dbReference>
<feature type="domain" description="SWIM-type" evidence="2">
    <location>
        <begin position="407"/>
        <end position="444"/>
    </location>
</feature>
<gene>
    <name evidence="3" type="ORF">Air01nite_56400</name>
</gene>
<evidence type="ECO:0000313" key="3">
    <source>
        <dbReference type="EMBL" id="GIF59545.1"/>
    </source>
</evidence>
<dbReference type="RefSeq" id="WP_239091025.1">
    <property type="nucleotide sequence ID" value="NZ_BAAALU010000004.1"/>
</dbReference>